<dbReference type="EMBL" id="CP004388">
    <property type="protein sequence ID" value="AJD50523.1"/>
    <property type="molecule type" value="Genomic_DNA"/>
</dbReference>
<accession>A0AB72U8J9</accession>
<dbReference type="KEGG" id="txi:TH3_01985"/>
<dbReference type="AlphaFoldDB" id="A0AB72U8J9"/>
<evidence type="ECO:0000313" key="1">
    <source>
        <dbReference type="EMBL" id="AJD50523.1"/>
    </source>
</evidence>
<proteinExistence type="predicted"/>
<reference evidence="1 2" key="1">
    <citation type="journal article" date="2012" name="J. Bacteriol.">
        <title>Genome sequence of Thalassospira xiamenensis type strain M-5.</title>
        <authorList>
            <person name="Lai Q."/>
            <person name="Shao Z."/>
        </authorList>
    </citation>
    <scope>NUCLEOTIDE SEQUENCE [LARGE SCALE GENOMIC DNA]</scope>
    <source>
        <strain evidence="1 2">M-5</strain>
    </source>
</reference>
<name>A0AB72U8J9_9PROT</name>
<gene>
    <name evidence="1" type="ORF">TH3_01985</name>
</gene>
<dbReference type="Proteomes" id="UP000007127">
    <property type="component" value="Chromosome"/>
</dbReference>
<sequence>MNRFDVTRFLAVDMKLLAGSRCETARQKAEINKKRLNSQWLLRSPIQWFNGPGTKGNRRLQAVVYGKV</sequence>
<protein>
    <submittedName>
        <fullName evidence="1">Uncharacterized protein</fullName>
    </submittedName>
</protein>
<evidence type="ECO:0000313" key="2">
    <source>
        <dbReference type="Proteomes" id="UP000007127"/>
    </source>
</evidence>
<organism evidence="1 2">
    <name type="scientific">Thalassospira xiamenensis M-5 = DSM 17429</name>
    <dbReference type="NCBI Taxonomy" id="1123366"/>
    <lineage>
        <taxon>Bacteria</taxon>
        <taxon>Pseudomonadati</taxon>
        <taxon>Pseudomonadota</taxon>
        <taxon>Alphaproteobacteria</taxon>
        <taxon>Rhodospirillales</taxon>
        <taxon>Thalassospiraceae</taxon>
        <taxon>Thalassospira</taxon>
    </lineage>
</organism>